<evidence type="ECO:0000256" key="1">
    <source>
        <dbReference type="ARBA" id="ARBA00004533"/>
    </source>
</evidence>
<evidence type="ECO:0000256" key="3">
    <source>
        <dbReference type="ARBA" id="ARBA00021563"/>
    </source>
</evidence>
<evidence type="ECO:0000256" key="8">
    <source>
        <dbReference type="ARBA" id="ARBA00022927"/>
    </source>
</evidence>
<comment type="subcellular location">
    <subcellularLocation>
        <location evidence="1">Cell inner membrane</location>
    </subcellularLocation>
</comment>
<dbReference type="Proteomes" id="UP000036959">
    <property type="component" value="Unassembled WGS sequence"/>
</dbReference>
<keyword evidence="13" id="KW-1185">Reference proteome</keyword>
<proteinExistence type="inferred from homology"/>
<keyword evidence="4" id="KW-0813">Transport</keyword>
<evidence type="ECO:0000313" key="12">
    <source>
        <dbReference type="EMBL" id="KND61466.1"/>
    </source>
</evidence>
<name>A0A0L0MGN8_9BURK</name>
<comment type="caution">
    <text evidence="12">The sequence shown here is derived from an EMBL/GenBank/DDBJ whole genome shotgun (WGS) entry which is preliminary data.</text>
</comment>
<sequence>MSYWTRRLRMTLPAIFVAFVSAFLTLLVMMPAAWITPQFTRATAGHVNLVDPAGSLWHGSATLMLAASTDAGGATLLPGRIEWTTAFWPLFTGRVHMTMRQSDAMPDAVTVDATTRGATMSAGQIGVPATLLAGLGAPFNTLNFEGDVKLSWTDFRVLGRNAYGQLIVTLDDMASRVSRVRPLGSYRVALQAQGANATIDLSTAKGPLMLTGNGAIAQGSTTFQGTATSAPDQRENLAGLLNLLGRHTDENTVELTFAR</sequence>
<keyword evidence="5" id="KW-1003">Cell membrane</keyword>
<evidence type="ECO:0000256" key="4">
    <source>
        <dbReference type="ARBA" id="ARBA00022448"/>
    </source>
</evidence>
<dbReference type="GO" id="GO:0015628">
    <property type="term" value="P:protein secretion by the type II secretion system"/>
    <property type="evidence" value="ECO:0007669"/>
    <property type="project" value="InterPro"/>
</dbReference>
<dbReference type="EMBL" id="LFJJ01000020">
    <property type="protein sequence ID" value="KND61466.1"/>
    <property type="molecule type" value="Genomic_DNA"/>
</dbReference>
<evidence type="ECO:0000256" key="2">
    <source>
        <dbReference type="ARBA" id="ARBA00007208"/>
    </source>
</evidence>
<evidence type="ECO:0000313" key="13">
    <source>
        <dbReference type="Proteomes" id="UP000036959"/>
    </source>
</evidence>
<evidence type="ECO:0000256" key="6">
    <source>
        <dbReference type="ARBA" id="ARBA00022519"/>
    </source>
</evidence>
<dbReference type="GO" id="GO:0005886">
    <property type="term" value="C:plasma membrane"/>
    <property type="evidence" value="ECO:0007669"/>
    <property type="project" value="UniProtKB-SubCell"/>
</dbReference>
<keyword evidence="9 11" id="KW-0472">Membrane</keyword>
<keyword evidence="8" id="KW-0653">Protein transport</keyword>
<reference evidence="13" key="1">
    <citation type="submission" date="2015-06" db="EMBL/GenBank/DDBJ databases">
        <title>Comparative genomics of Burkholderia leaf nodule symbionts.</title>
        <authorList>
            <person name="Carlier A."/>
            <person name="Eberl L."/>
            <person name="Pinto-Carbo M."/>
        </authorList>
    </citation>
    <scope>NUCLEOTIDE SEQUENCE [LARGE SCALE GENOMIC DNA]</scope>
    <source>
        <strain evidence="13">UZHbot4</strain>
    </source>
</reference>
<evidence type="ECO:0000256" key="7">
    <source>
        <dbReference type="ARBA" id="ARBA00022692"/>
    </source>
</evidence>
<evidence type="ECO:0000256" key="10">
    <source>
        <dbReference type="ARBA" id="ARBA00030772"/>
    </source>
</evidence>
<dbReference type="PATRIC" id="fig|242163.4.peg.2846"/>
<protein>
    <recommendedName>
        <fullName evidence="3">Type II secretion system protein N</fullName>
    </recommendedName>
    <alternativeName>
        <fullName evidence="10">General secretion pathway protein N</fullName>
    </alternativeName>
</protein>
<feature type="transmembrane region" description="Helical" evidence="11">
    <location>
        <begin position="12"/>
        <end position="34"/>
    </location>
</feature>
<comment type="similarity">
    <text evidence="2">Belongs to the GSP N family.</text>
</comment>
<gene>
    <name evidence="12" type="ORF">BVER_04393c</name>
</gene>
<evidence type="ECO:0000256" key="9">
    <source>
        <dbReference type="ARBA" id="ARBA00023136"/>
    </source>
</evidence>
<dbReference type="RefSeq" id="WP_050452590.1">
    <property type="nucleotide sequence ID" value="NZ_LFJJ01000020.1"/>
</dbReference>
<evidence type="ECO:0000256" key="5">
    <source>
        <dbReference type="ARBA" id="ARBA00022475"/>
    </source>
</evidence>
<dbReference type="Pfam" id="PF01203">
    <property type="entry name" value="T2SSN"/>
    <property type="match status" value="1"/>
</dbReference>
<accession>A0A0L0MGN8</accession>
<keyword evidence="11" id="KW-1133">Transmembrane helix</keyword>
<dbReference type="OrthoDB" id="8772682at2"/>
<keyword evidence="7 11" id="KW-0812">Transmembrane</keyword>
<dbReference type="GO" id="GO:0015627">
    <property type="term" value="C:type II protein secretion system complex"/>
    <property type="evidence" value="ECO:0007669"/>
    <property type="project" value="InterPro"/>
</dbReference>
<keyword evidence="6" id="KW-0997">Cell inner membrane</keyword>
<dbReference type="InterPro" id="IPR022792">
    <property type="entry name" value="T2SS_protein-GspN"/>
</dbReference>
<dbReference type="AlphaFoldDB" id="A0A0L0MGN8"/>
<evidence type="ECO:0000256" key="11">
    <source>
        <dbReference type="SAM" id="Phobius"/>
    </source>
</evidence>
<organism evidence="12 13">
    <name type="scientific">Candidatus Burkholderia verschuerenii</name>
    <dbReference type="NCBI Taxonomy" id="242163"/>
    <lineage>
        <taxon>Bacteria</taxon>
        <taxon>Pseudomonadati</taxon>
        <taxon>Pseudomonadota</taxon>
        <taxon>Betaproteobacteria</taxon>
        <taxon>Burkholderiales</taxon>
        <taxon>Burkholderiaceae</taxon>
        <taxon>Burkholderia</taxon>
    </lineage>
</organism>